<dbReference type="GO" id="GO:0046872">
    <property type="term" value="F:metal ion binding"/>
    <property type="evidence" value="ECO:0007669"/>
    <property type="project" value="UniProtKB-KW"/>
</dbReference>
<dbReference type="RefSeq" id="WP_088918030.1">
    <property type="nucleotide sequence ID" value="NZ_CP018632.1"/>
</dbReference>
<keyword evidence="4" id="KW-0862">Zinc</keyword>
<dbReference type="AlphaFoldDB" id="A0A2Z2NRW6"/>
<protein>
    <submittedName>
        <fullName evidence="5">3-keto-5-aminohexanoate cleavage enzyme</fullName>
        <ecNumber evidence="5">2.3.1.247</ecNumber>
    </submittedName>
</protein>
<dbReference type="Gene3D" id="3.20.20.70">
    <property type="entry name" value="Aldolase class I"/>
    <property type="match status" value="1"/>
</dbReference>
<evidence type="ECO:0000256" key="4">
    <source>
        <dbReference type="ARBA" id="ARBA00022833"/>
    </source>
</evidence>
<evidence type="ECO:0000256" key="1">
    <source>
        <dbReference type="ARBA" id="ARBA00001947"/>
    </source>
</evidence>
<dbReference type="KEGG" id="gai:IMCC3135_13280"/>
<dbReference type="GO" id="GO:0043720">
    <property type="term" value="F:3-keto-5-aminohexanoate cleavage activity"/>
    <property type="evidence" value="ECO:0007669"/>
    <property type="project" value="InterPro"/>
</dbReference>
<dbReference type="PANTHER" id="PTHR37418:SF2">
    <property type="entry name" value="3-KETO-5-AMINOHEXANOATE CLEAVAGE ENZYME"/>
    <property type="match status" value="1"/>
</dbReference>
<proteinExistence type="predicted"/>
<evidence type="ECO:0000313" key="5">
    <source>
        <dbReference type="EMBL" id="ASJ72741.1"/>
    </source>
</evidence>
<dbReference type="Proteomes" id="UP000250079">
    <property type="component" value="Chromosome"/>
</dbReference>
<gene>
    <name evidence="5" type="primary">kce_2</name>
    <name evidence="5" type="ORF">IMCC3135_13280</name>
</gene>
<keyword evidence="5" id="KW-0012">Acyltransferase</keyword>
<dbReference type="InterPro" id="IPR013785">
    <property type="entry name" value="Aldolase_TIM"/>
</dbReference>
<evidence type="ECO:0000256" key="2">
    <source>
        <dbReference type="ARBA" id="ARBA00022679"/>
    </source>
</evidence>
<accession>A0A2Z2NRW6</accession>
<dbReference type="OrthoDB" id="9155960at2"/>
<evidence type="ECO:0000313" key="6">
    <source>
        <dbReference type="Proteomes" id="UP000250079"/>
    </source>
</evidence>
<dbReference type="EMBL" id="CP018632">
    <property type="protein sequence ID" value="ASJ72741.1"/>
    <property type="molecule type" value="Genomic_DNA"/>
</dbReference>
<dbReference type="EC" id="2.3.1.247" evidence="5"/>
<dbReference type="InterPro" id="IPR008567">
    <property type="entry name" value="BKACE"/>
</dbReference>
<dbReference type="PANTHER" id="PTHR37418">
    <property type="entry name" value="3-KETO-5-AMINOHEXANOATE CLEAVAGE ENZYME-RELATED"/>
    <property type="match status" value="1"/>
</dbReference>
<name>A0A2Z2NRW6_9GAMM</name>
<reference evidence="5 6" key="1">
    <citation type="submission" date="2016-12" db="EMBL/GenBank/DDBJ databases">
        <authorList>
            <person name="Song W.-J."/>
            <person name="Kurnit D.M."/>
        </authorList>
    </citation>
    <scope>NUCLEOTIDE SEQUENCE [LARGE SCALE GENOMIC DNA]</scope>
    <source>
        <strain evidence="5 6">IMCC3135</strain>
    </source>
</reference>
<sequence length="258" mass="28577">MNPTPLPKIMVAPNGARRNQKSHPSIPLTDDALVDTVVASQAAGAEGAHLHIRDAEGTHIIDAEHYRALLERLDQAVPEMYLQVTSESAGLYETTQQQDMMRALKPRYVSVAVREMVRKPEDWSNATTFYAWASDNNVQIQHILYSPQELQDFLTAVGKGDVPGNHHILLFVLGNYDGSEISKPSLVSVYTDMLKAAPKELNFDWMLCAFGKEETDCLVEAIRLGGKARIGFENSLWNADGSLAKDNAERVAELSSRL</sequence>
<keyword evidence="2 5" id="KW-0808">Transferase</keyword>
<keyword evidence="3" id="KW-0479">Metal-binding</keyword>
<keyword evidence="6" id="KW-1185">Reference proteome</keyword>
<organism evidence="5 6">
    <name type="scientific">Granulosicoccus antarcticus IMCC3135</name>
    <dbReference type="NCBI Taxonomy" id="1192854"/>
    <lineage>
        <taxon>Bacteria</taxon>
        <taxon>Pseudomonadati</taxon>
        <taxon>Pseudomonadota</taxon>
        <taxon>Gammaproteobacteria</taxon>
        <taxon>Chromatiales</taxon>
        <taxon>Granulosicoccaceae</taxon>
        <taxon>Granulosicoccus</taxon>
    </lineage>
</organism>
<evidence type="ECO:0000256" key="3">
    <source>
        <dbReference type="ARBA" id="ARBA00022723"/>
    </source>
</evidence>
<comment type="cofactor">
    <cofactor evidence="1">
        <name>Zn(2+)</name>
        <dbReference type="ChEBI" id="CHEBI:29105"/>
    </cofactor>
</comment>
<dbReference type="Pfam" id="PF05853">
    <property type="entry name" value="BKACE"/>
    <property type="match status" value="1"/>
</dbReference>